<protein>
    <submittedName>
        <fullName evidence="2">Uncharacterized protein</fullName>
    </submittedName>
</protein>
<keyword evidence="3" id="KW-1185">Reference proteome</keyword>
<feature type="region of interest" description="Disordered" evidence="1">
    <location>
        <begin position="72"/>
        <end position="114"/>
    </location>
</feature>
<name>A0A7I7NM79_9MYCO</name>
<accession>A0A7I7NM79</accession>
<evidence type="ECO:0000313" key="2">
    <source>
        <dbReference type="EMBL" id="BBX97393.1"/>
    </source>
</evidence>
<dbReference type="AlphaFoldDB" id="A0A7I7NM79"/>
<reference evidence="2 3" key="1">
    <citation type="journal article" date="2019" name="Emerg. Microbes Infect.">
        <title>Comprehensive subspecies identification of 175 nontuberculous mycobacteria species based on 7547 genomic profiles.</title>
        <authorList>
            <person name="Matsumoto Y."/>
            <person name="Kinjo T."/>
            <person name="Motooka D."/>
            <person name="Nabeya D."/>
            <person name="Jung N."/>
            <person name="Uechi K."/>
            <person name="Horii T."/>
            <person name="Iida T."/>
            <person name="Fujita J."/>
            <person name="Nakamura S."/>
        </authorList>
    </citation>
    <scope>NUCLEOTIDE SEQUENCE [LARGE SCALE GENOMIC DNA]</scope>
    <source>
        <strain evidence="2 3">JCM 15657</strain>
    </source>
</reference>
<sequence length="114" mass="12917">MVYPHGLLARVINEMALAGSEWKIWSIPAMRLEEAARLEGALVRTDEFEREAWRRSDAACDLKKVLIDGLLPVPGRSMPTPPRPARARPRDEKQEGILRCLRGNSSRSGRCRRP</sequence>
<dbReference type="EMBL" id="AP022581">
    <property type="protein sequence ID" value="BBX97393.1"/>
    <property type="molecule type" value="Genomic_DNA"/>
</dbReference>
<organism evidence="2 3">
    <name type="scientific">Mycobacterium lacus</name>
    <dbReference type="NCBI Taxonomy" id="169765"/>
    <lineage>
        <taxon>Bacteria</taxon>
        <taxon>Bacillati</taxon>
        <taxon>Actinomycetota</taxon>
        <taxon>Actinomycetes</taxon>
        <taxon>Mycobacteriales</taxon>
        <taxon>Mycobacteriaceae</taxon>
        <taxon>Mycobacterium</taxon>
    </lineage>
</organism>
<dbReference type="Proteomes" id="UP000466396">
    <property type="component" value="Chromosome"/>
</dbReference>
<dbReference type="KEGG" id="mlj:MLAC_26870"/>
<proteinExistence type="predicted"/>
<evidence type="ECO:0000313" key="3">
    <source>
        <dbReference type="Proteomes" id="UP000466396"/>
    </source>
</evidence>
<feature type="compositionally biased region" description="Low complexity" evidence="1">
    <location>
        <begin position="98"/>
        <end position="108"/>
    </location>
</feature>
<evidence type="ECO:0000256" key="1">
    <source>
        <dbReference type="SAM" id="MobiDB-lite"/>
    </source>
</evidence>
<gene>
    <name evidence="2" type="ORF">MLAC_26870</name>
</gene>